<comment type="caution">
    <text evidence="3">The sequence shown here is derived from an EMBL/GenBank/DDBJ whole genome shotgun (WGS) entry which is preliminary data.</text>
</comment>
<feature type="chain" id="PRO_5020984780" description="Lustrin A" evidence="2">
    <location>
        <begin position="18"/>
        <end position="411"/>
    </location>
</feature>
<feature type="compositionally biased region" description="Polar residues" evidence="1">
    <location>
        <begin position="144"/>
        <end position="157"/>
    </location>
</feature>
<evidence type="ECO:0000313" key="4">
    <source>
        <dbReference type="Proteomes" id="UP000295083"/>
    </source>
</evidence>
<feature type="region of interest" description="Disordered" evidence="1">
    <location>
        <begin position="223"/>
        <end position="283"/>
    </location>
</feature>
<evidence type="ECO:0000256" key="2">
    <source>
        <dbReference type="SAM" id="SignalP"/>
    </source>
</evidence>
<reference evidence="3 4" key="1">
    <citation type="submission" date="2018-11" db="EMBL/GenBank/DDBJ databases">
        <title>Genome sequence and assembly of Colletotrichum spinosum.</title>
        <authorList>
            <person name="Gan P."/>
            <person name="Shirasu K."/>
        </authorList>
    </citation>
    <scope>NUCLEOTIDE SEQUENCE [LARGE SCALE GENOMIC DNA]</scope>
    <source>
        <strain evidence="3 4">CBS 515.97</strain>
    </source>
</reference>
<feature type="signal peptide" evidence="2">
    <location>
        <begin position="1"/>
        <end position="17"/>
    </location>
</feature>
<feature type="compositionally biased region" description="Polar residues" evidence="1">
    <location>
        <begin position="107"/>
        <end position="119"/>
    </location>
</feature>
<feature type="compositionally biased region" description="Low complexity" evidence="1">
    <location>
        <begin position="236"/>
        <end position="273"/>
    </location>
</feature>
<feature type="region of interest" description="Disordered" evidence="1">
    <location>
        <begin position="304"/>
        <end position="411"/>
    </location>
</feature>
<feature type="compositionally biased region" description="Polar residues" evidence="1">
    <location>
        <begin position="327"/>
        <end position="341"/>
    </location>
</feature>
<dbReference type="Proteomes" id="UP000295083">
    <property type="component" value="Unassembled WGS sequence"/>
</dbReference>
<feature type="region of interest" description="Disordered" evidence="1">
    <location>
        <begin position="107"/>
        <end position="172"/>
    </location>
</feature>
<dbReference type="AlphaFoldDB" id="A0A4V3HTJ9"/>
<evidence type="ECO:0000256" key="1">
    <source>
        <dbReference type="SAM" id="MobiDB-lite"/>
    </source>
</evidence>
<feature type="compositionally biased region" description="Acidic residues" evidence="1">
    <location>
        <begin position="342"/>
        <end position="375"/>
    </location>
</feature>
<accession>A0A4V3HTJ9</accession>
<evidence type="ECO:0000313" key="3">
    <source>
        <dbReference type="EMBL" id="TDZ39659.1"/>
    </source>
</evidence>
<name>A0A4V3HTJ9_9PEZI</name>
<keyword evidence="4" id="KW-1185">Reference proteome</keyword>
<keyword evidence="2" id="KW-0732">Signal</keyword>
<feature type="compositionally biased region" description="Acidic residues" evidence="1">
    <location>
        <begin position="159"/>
        <end position="172"/>
    </location>
</feature>
<dbReference type="EMBL" id="QAPG01000009">
    <property type="protein sequence ID" value="TDZ39659.1"/>
    <property type="molecule type" value="Genomic_DNA"/>
</dbReference>
<protein>
    <recommendedName>
        <fullName evidence="5">Lustrin A</fullName>
    </recommendedName>
</protein>
<organism evidence="3 4">
    <name type="scientific">Colletotrichum spinosum</name>
    <dbReference type="NCBI Taxonomy" id="1347390"/>
    <lineage>
        <taxon>Eukaryota</taxon>
        <taxon>Fungi</taxon>
        <taxon>Dikarya</taxon>
        <taxon>Ascomycota</taxon>
        <taxon>Pezizomycotina</taxon>
        <taxon>Sordariomycetes</taxon>
        <taxon>Hypocreomycetidae</taxon>
        <taxon>Glomerellales</taxon>
        <taxon>Glomerellaceae</taxon>
        <taxon>Colletotrichum</taxon>
        <taxon>Colletotrichum orbiculare species complex</taxon>
    </lineage>
</organism>
<proteinExistence type="predicted"/>
<evidence type="ECO:0008006" key="5">
    <source>
        <dbReference type="Google" id="ProtNLM"/>
    </source>
</evidence>
<feature type="compositionally biased region" description="Polar residues" evidence="1">
    <location>
        <begin position="389"/>
        <end position="398"/>
    </location>
</feature>
<sequence>MKSAVAAVGLLASLASAASHQPRHFHWRRDNSTVPVSAPAGYTTLTVEVTEIATVTSCAPTVTDCPARSANASATDLSTYIVTNVVVLTETICPVTEADKISKSLVDQHSTGGLTGSTRTAPVGAPTPSAPAPGGAVPTGVASQTASAQEPTVTSPPSGDDEDDDYDCPAEEGEVETTVTKIVSTKTLTMTVGKGSTASVITTAVETTAESTILITKPYSEGAEKPTASIPAAGSVTGVTGAEEPTTTVTQTSTGTRTVTVKRPGASEPASPGSGSGSGSGEECVASTVTVTAPASTVYVTIGGGASSVPTAPVNGNGDGGDYGSEPSKTASAQIPTTTGTDAEDEDDDADCPADESDDSSSDDSDDECPADEETVTLSTTVTVAPYPTNGTLSSGSAKPTGAYRRSNKLF</sequence>
<feature type="compositionally biased region" description="Low complexity" evidence="1">
    <location>
        <begin position="120"/>
        <end position="143"/>
    </location>
</feature>
<gene>
    <name evidence="3" type="ORF">C8035_v005456</name>
</gene>